<accession>A0A2P8FAN6</accession>
<evidence type="ECO:0000256" key="4">
    <source>
        <dbReference type="ARBA" id="ARBA00022452"/>
    </source>
</evidence>
<dbReference type="GO" id="GO:0015288">
    <property type="term" value="F:porin activity"/>
    <property type="evidence" value="ECO:0007669"/>
    <property type="project" value="TreeGrafter"/>
</dbReference>
<evidence type="ECO:0000256" key="6">
    <source>
        <dbReference type="ARBA" id="ARBA00023136"/>
    </source>
</evidence>
<name>A0A2P8FAN6_9BACT</name>
<dbReference type="Pfam" id="PF02321">
    <property type="entry name" value="OEP"/>
    <property type="match status" value="1"/>
</dbReference>
<dbReference type="GO" id="GO:0009279">
    <property type="term" value="C:cell outer membrane"/>
    <property type="evidence" value="ECO:0007669"/>
    <property type="project" value="UniProtKB-SubCell"/>
</dbReference>
<evidence type="ECO:0000313" key="8">
    <source>
        <dbReference type="EMBL" id="PSL18785.1"/>
    </source>
</evidence>
<dbReference type="GO" id="GO:1990281">
    <property type="term" value="C:efflux pump complex"/>
    <property type="evidence" value="ECO:0007669"/>
    <property type="project" value="TreeGrafter"/>
</dbReference>
<dbReference type="InterPro" id="IPR003423">
    <property type="entry name" value="OMP_efflux"/>
</dbReference>
<dbReference type="InterPro" id="IPR051906">
    <property type="entry name" value="TolC-like"/>
</dbReference>
<keyword evidence="4" id="KW-1134">Transmembrane beta strand</keyword>
<evidence type="ECO:0000256" key="3">
    <source>
        <dbReference type="ARBA" id="ARBA00022448"/>
    </source>
</evidence>
<comment type="similarity">
    <text evidence="2">Belongs to the outer membrane factor (OMF) (TC 1.B.17) family.</text>
</comment>
<dbReference type="SUPFAM" id="SSF56954">
    <property type="entry name" value="Outer membrane efflux proteins (OEP)"/>
    <property type="match status" value="1"/>
</dbReference>
<evidence type="ECO:0000256" key="2">
    <source>
        <dbReference type="ARBA" id="ARBA00007613"/>
    </source>
</evidence>
<dbReference type="EMBL" id="PYAS01000029">
    <property type="protein sequence ID" value="PSL18785.1"/>
    <property type="molecule type" value="Genomic_DNA"/>
</dbReference>
<comment type="subcellular location">
    <subcellularLocation>
        <location evidence="1">Cell outer membrane</location>
    </subcellularLocation>
</comment>
<dbReference type="RefSeq" id="WP_146151640.1">
    <property type="nucleotide sequence ID" value="NZ_PYAS01000029.1"/>
</dbReference>
<evidence type="ECO:0000256" key="5">
    <source>
        <dbReference type="ARBA" id="ARBA00022692"/>
    </source>
</evidence>
<keyword evidence="9" id="KW-1185">Reference proteome</keyword>
<dbReference type="Gene3D" id="1.20.1600.10">
    <property type="entry name" value="Outer membrane efflux proteins (OEP)"/>
    <property type="match status" value="1"/>
</dbReference>
<evidence type="ECO:0000256" key="1">
    <source>
        <dbReference type="ARBA" id="ARBA00004442"/>
    </source>
</evidence>
<dbReference type="Proteomes" id="UP000241964">
    <property type="component" value="Unassembled WGS sequence"/>
</dbReference>
<proteinExistence type="inferred from homology"/>
<keyword evidence="5" id="KW-0812">Transmembrane</keyword>
<evidence type="ECO:0000256" key="7">
    <source>
        <dbReference type="ARBA" id="ARBA00023237"/>
    </source>
</evidence>
<organism evidence="8 9">
    <name type="scientific">Dyadobacter jiangsuensis</name>
    <dbReference type="NCBI Taxonomy" id="1591085"/>
    <lineage>
        <taxon>Bacteria</taxon>
        <taxon>Pseudomonadati</taxon>
        <taxon>Bacteroidota</taxon>
        <taxon>Cytophagia</taxon>
        <taxon>Cytophagales</taxon>
        <taxon>Spirosomataceae</taxon>
        <taxon>Dyadobacter</taxon>
    </lineage>
</organism>
<reference evidence="8 9" key="1">
    <citation type="submission" date="2018-03" db="EMBL/GenBank/DDBJ databases">
        <title>Genomic Encyclopedia of Archaeal and Bacterial Type Strains, Phase II (KMG-II): from individual species to whole genera.</title>
        <authorList>
            <person name="Goeker M."/>
        </authorList>
    </citation>
    <scope>NUCLEOTIDE SEQUENCE [LARGE SCALE GENOMIC DNA]</scope>
    <source>
        <strain evidence="8 9">DSM 29057</strain>
    </source>
</reference>
<comment type="caution">
    <text evidence="8">The sequence shown here is derived from an EMBL/GenBank/DDBJ whole genome shotgun (WGS) entry which is preliminary data.</text>
</comment>
<protein>
    <submittedName>
        <fullName evidence="8">Outer membrane protein TolC</fullName>
    </submittedName>
</protein>
<dbReference type="PANTHER" id="PTHR30026">
    <property type="entry name" value="OUTER MEMBRANE PROTEIN TOLC"/>
    <property type="match status" value="1"/>
</dbReference>
<evidence type="ECO:0000313" key="9">
    <source>
        <dbReference type="Proteomes" id="UP000241964"/>
    </source>
</evidence>
<dbReference type="GO" id="GO:0015562">
    <property type="term" value="F:efflux transmembrane transporter activity"/>
    <property type="evidence" value="ECO:0007669"/>
    <property type="project" value="InterPro"/>
</dbReference>
<dbReference type="AlphaFoldDB" id="A0A2P8FAN6"/>
<gene>
    <name evidence="8" type="ORF">CLV60_12914</name>
</gene>
<keyword evidence="7" id="KW-0998">Cell outer membrane</keyword>
<dbReference type="PANTHER" id="PTHR30026:SF20">
    <property type="entry name" value="OUTER MEMBRANE PROTEIN TOLC"/>
    <property type="match status" value="1"/>
</dbReference>
<sequence length="440" mass="49911">MIHLKSILGLLPFVCLVGFPGQAQIRFGSLDDVFGYADQNALSIQSARNQEQVAESKIRAAKGALLPVVNASAGFNDNITLQPTLVPASLFNPAAPEGTFQEYTFGRKYLYSTGVQASWKAIHFQKRFEVKTAQAAQTLSQANTRYARFQLYNQLAETYYSILLTEKYIGIAEGNIAASDSIYRIAKDKYEAGIFTEENLNRSKIQHLQSVQQAGNLSASLAQLYNQFQSQLNTSEQIILSGGLSTPKLIGKEEERANLMHPLWQVHKAQLQLNERQLTESRALPYPSLSVGYQYNRNWATDQMFNLASANSLPQQFWGIKLAIPIFNGLSAREKITQAQIQLRQQQQVLDNQALVTQKEDENLEIQYRQNTEDLKQQEAIMSLQSSSDSHTNDRYESGIIGLDERLEKFQDLLVVQNQYMQSLGNYYISYYQRYLRKKL</sequence>
<keyword evidence="3" id="KW-0813">Transport</keyword>
<dbReference type="OrthoDB" id="921552at2"/>
<keyword evidence="6" id="KW-0472">Membrane</keyword>